<dbReference type="PROSITE" id="PS50158">
    <property type="entry name" value="ZF_CCHC"/>
    <property type="match status" value="1"/>
</dbReference>
<gene>
    <name evidence="3" type="ORF">CFP56_043110</name>
</gene>
<evidence type="ECO:0000259" key="2">
    <source>
        <dbReference type="PROSITE" id="PS50158"/>
    </source>
</evidence>
<evidence type="ECO:0000256" key="1">
    <source>
        <dbReference type="PROSITE-ProRule" id="PRU00047"/>
    </source>
</evidence>
<keyword evidence="4" id="KW-1185">Reference proteome</keyword>
<dbReference type="GO" id="GO:0008270">
    <property type="term" value="F:zinc ion binding"/>
    <property type="evidence" value="ECO:0007669"/>
    <property type="project" value="UniProtKB-KW"/>
</dbReference>
<protein>
    <recommendedName>
        <fullName evidence="2">CCHC-type domain-containing protein</fullName>
    </recommendedName>
</protein>
<dbReference type="EMBL" id="PKMF04000092">
    <property type="protein sequence ID" value="KAK7851047.1"/>
    <property type="molecule type" value="Genomic_DNA"/>
</dbReference>
<dbReference type="PANTHER" id="PTHR31286">
    <property type="entry name" value="GLYCINE-RICH CELL WALL STRUCTURAL PROTEIN 1.8-LIKE"/>
    <property type="match status" value="1"/>
</dbReference>
<dbReference type="GO" id="GO:0003676">
    <property type="term" value="F:nucleic acid binding"/>
    <property type="evidence" value="ECO:0007669"/>
    <property type="project" value="InterPro"/>
</dbReference>
<dbReference type="InterPro" id="IPR001878">
    <property type="entry name" value="Znf_CCHC"/>
</dbReference>
<reference evidence="3 4" key="1">
    <citation type="journal article" date="2018" name="Sci. Data">
        <title>The draft genome sequence of cork oak.</title>
        <authorList>
            <person name="Ramos A.M."/>
            <person name="Usie A."/>
            <person name="Barbosa P."/>
            <person name="Barros P.M."/>
            <person name="Capote T."/>
            <person name="Chaves I."/>
            <person name="Simoes F."/>
            <person name="Abreu I."/>
            <person name="Carrasquinho I."/>
            <person name="Faro C."/>
            <person name="Guimaraes J.B."/>
            <person name="Mendonca D."/>
            <person name="Nobrega F."/>
            <person name="Rodrigues L."/>
            <person name="Saibo N.J.M."/>
            <person name="Varela M.C."/>
            <person name="Egas C."/>
            <person name="Matos J."/>
            <person name="Miguel C.M."/>
            <person name="Oliveira M.M."/>
            <person name="Ricardo C.P."/>
            <person name="Goncalves S."/>
        </authorList>
    </citation>
    <scope>NUCLEOTIDE SEQUENCE [LARGE SCALE GENOMIC DNA]</scope>
    <source>
        <strain evidence="4">cv. HL8</strain>
    </source>
</reference>
<keyword evidence="1" id="KW-0862">Zinc</keyword>
<dbReference type="InterPro" id="IPR025836">
    <property type="entry name" value="Zn_knuckle_CX2CX4HX4C"/>
</dbReference>
<dbReference type="Proteomes" id="UP000237347">
    <property type="component" value="Unassembled WGS sequence"/>
</dbReference>
<dbReference type="AlphaFoldDB" id="A0AAW0LIN7"/>
<keyword evidence="1" id="KW-0863">Zinc-finger</keyword>
<dbReference type="Pfam" id="PF14392">
    <property type="entry name" value="zf-CCHC_4"/>
    <property type="match status" value="1"/>
</dbReference>
<evidence type="ECO:0000313" key="3">
    <source>
        <dbReference type="EMBL" id="KAK7851047.1"/>
    </source>
</evidence>
<sequence length="122" mass="14110">MDQSLKDLRFDTAVFWVQIHDLPARKMTLEAVEGISKPLGCIIHCSDEDETDGREFMRVRVEIDIMKSLSRGRRVWFGPASDGWVSFRYECLPVFCYMCGRLMHDAKDCDVWICSKGTLNVQ</sequence>
<name>A0AAW0LIN7_QUESU</name>
<accession>A0AAW0LIN7</accession>
<organism evidence="3 4">
    <name type="scientific">Quercus suber</name>
    <name type="common">Cork oak</name>
    <dbReference type="NCBI Taxonomy" id="58331"/>
    <lineage>
        <taxon>Eukaryota</taxon>
        <taxon>Viridiplantae</taxon>
        <taxon>Streptophyta</taxon>
        <taxon>Embryophyta</taxon>
        <taxon>Tracheophyta</taxon>
        <taxon>Spermatophyta</taxon>
        <taxon>Magnoliopsida</taxon>
        <taxon>eudicotyledons</taxon>
        <taxon>Gunneridae</taxon>
        <taxon>Pentapetalae</taxon>
        <taxon>rosids</taxon>
        <taxon>fabids</taxon>
        <taxon>Fagales</taxon>
        <taxon>Fagaceae</taxon>
        <taxon>Quercus</taxon>
    </lineage>
</organism>
<proteinExistence type="predicted"/>
<feature type="domain" description="CCHC-type" evidence="2">
    <location>
        <begin position="96"/>
        <end position="109"/>
    </location>
</feature>
<keyword evidence="1" id="KW-0479">Metal-binding</keyword>
<evidence type="ECO:0000313" key="4">
    <source>
        <dbReference type="Proteomes" id="UP000237347"/>
    </source>
</evidence>
<comment type="caution">
    <text evidence="3">The sequence shown here is derived from an EMBL/GenBank/DDBJ whole genome shotgun (WGS) entry which is preliminary data.</text>
</comment>
<dbReference type="PANTHER" id="PTHR31286:SF167">
    <property type="entry name" value="OS09G0268800 PROTEIN"/>
    <property type="match status" value="1"/>
</dbReference>
<dbReference type="InterPro" id="IPR040256">
    <property type="entry name" value="At4g02000-like"/>
</dbReference>